<dbReference type="AlphaFoldDB" id="A0A7I8VIY0"/>
<accession>A0A7I8VIY0</accession>
<evidence type="ECO:0000256" key="5">
    <source>
        <dbReference type="SAM" id="Phobius"/>
    </source>
</evidence>
<dbReference type="InterPro" id="IPR019427">
    <property type="entry name" value="7TM_GPCR_serpentine_rcpt_Srw"/>
</dbReference>
<dbReference type="Pfam" id="PF10324">
    <property type="entry name" value="7TM_GPCR_Srw"/>
    <property type="match status" value="1"/>
</dbReference>
<evidence type="ECO:0000256" key="3">
    <source>
        <dbReference type="ARBA" id="ARBA00022989"/>
    </source>
</evidence>
<feature type="transmembrane region" description="Helical" evidence="5">
    <location>
        <begin position="254"/>
        <end position="273"/>
    </location>
</feature>
<feature type="transmembrane region" description="Helical" evidence="5">
    <location>
        <begin position="140"/>
        <end position="160"/>
    </location>
</feature>
<comment type="caution">
    <text evidence="7">The sequence shown here is derived from an EMBL/GenBank/DDBJ whole genome shotgun (WGS) entry which is preliminary data.</text>
</comment>
<name>A0A7I8VIY0_9ANNE</name>
<dbReference type="EMBL" id="CAJFCJ010000006">
    <property type="protein sequence ID" value="CAD5115652.1"/>
    <property type="molecule type" value="Genomic_DNA"/>
</dbReference>
<evidence type="ECO:0000313" key="8">
    <source>
        <dbReference type="Proteomes" id="UP000549394"/>
    </source>
</evidence>
<feature type="transmembrane region" description="Helical" evidence="5">
    <location>
        <begin position="196"/>
        <end position="220"/>
    </location>
</feature>
<dbReference type="InterPro" id="IPR053219">
    <property type="entry name" value="GPCR_Dmsr-1"/>
</dbReference>
<dbReference type="PRINTS" id="PR00237">
    <property type="entry name" value="GPCRRHODOPSN"/>
</dbReference>
<keyword evidence="4 5" id="KW-0472">Membrane</keyword>
<keyword evidence="3 5" id="KW-1133">Transmembrane helix</keyword>
<dbReference type="PANTHER" id="PTHR46273">
    <property type="entry name" value="MYOSUPPRESSIN RECEPTOR 1, ISOFORM B-RELATED"/>
    <property type="match status" value="1"/>
</dbReference>
<comment type="subcellular location">
    <subcellularLocation>
        <location evidence="1">Membrane</location>
    </subcellularLocation>
</comment>
<feature type="transmembrane region" description="Helical" evidence="5">
    <location>
        <begin position="60"/>
        <end position="86"/>
    </location>
</feature>
<dbReference type="OrthoDB" id="5864054at2759"/>
<organism evidence="7 8">
    <name type="scientific">Dimorphilus gyrociliatus</name>
    <dbReference type="NCBI Taxonomy" id="2664684"/>
    <lineage>
        <taxon>Eukaryota</taxon>
        <taxon>Metazoa</taxon>
        <taxon>Spiralia</taxon>
        <taxon>Lophotrochozoa</taxon>
        <taxon>Annelida</taxon>
        <taxon>Polychaeta</taxon>
        <taxon>Polychaeta incertae sedis</taxon>
        <taxon>Dinophilidae</taxon>
        <taxon>Dimorphilus</taxon>
    </lineage>
</organism>
<feature type="domain" description="G-protein coupled receptors family 1 profile" evidence="6">
    <location>
        <begin position="41"/>
        <end position="309"/>
    </location>
</feature>
<gene>
    <name evidence="7" type="ORF">DGYR_LOCUS4369</name>
</gene>
<sequence>MTNETDYVIVYGTQNLVEFSKRYAKWHGWVSLIICSLGIIGNVFNIIVLTRKTMISTTNYLLTALAVSDLFTMLSYVPFALHFYIIFEPMVSPERDTKTWGKFLVFHLNFTVTTHTTAIWLGVVLSAFRYSFIRGSNRFSSWWIFGVYVCSVIILIPMYLSVRLKEETSGNNNSIYVIAEPPPDSSYSLIVTRLNFWIHAILIKLLPCILMLVFGLLLVWTLKRTETKSLQLRRQSRSENFKVRMREHARTTRMLVVVITLFLITELPQGFLTLCSGSMRGFHRAVYTPLGDIMDLVALVNNAINFTCYCTMSKQFRQTFLKLFCPQYRQTETATEYSVSRALISRTFEQSQRRRSSAVSHQTRLSSLASLFCLSVNNNEEDGEVDQGVTEGNEDELKIQTVAV</sequence>
<evidence type="ECO:0000313" key="7">
    <source>
        <dbReference type="EMBL" id="CAD5115652.1"/>
    </source>
</evidence>
<feature type="transmembrane region" description="Helical" evidence="5">
    <location>
        <begin position="106"/>
        <end position="128"/>
    </location>
</feature>
<dbReference type="GO" id="GO:0005886">
    <property type="term" value="C:plasma membrane"/>
    <property type="evidence" value="ECO:0007669"/>
    <property type="project" value="TreeGrafter"/>
</dbReference>
<protein>
    <submittedName>
        <fullName evidence="7">DgyrCDS4608</fullName>
    </submittedName>
</protein>
<dbReference type="InterPro" id="IPR000276">
    <property type="entry name" value="GPCR_Rhodpsn"/>
</dbReference>
<dbReference type="Proteomes" id="UP000549394">
    <property type="component" value="Unassembled WGS sequence"/>
</dbReference>
<keyword evidence="8" id="KW-1185">Reference proteome</keyword>
<evidence type="ECO:0000256" key="2">
    <source>
        <dbReference type="ARBA" id="ARBA00022692"/>
    </source>
</evidence>
<evidence type="ECO:0000256" key="1">
    <source>
        <dbReference type="ARBA" id="ARBA00004370"/>
    </source>
</evidence>
<dbReference type="SUPFAM" id="SSF81321">
    <property type="entry name" value="Family A G protein-coupled receptor-like"/>
    <property type="match status" value="1"/>
</dbReference>
<proteinExistence type="predicted"/>
<dbReference type="GO" id="GO:0008528">
    <property type="term" value="F:G protein-coupled peptide receptor activity"/>
    <property type="evidence" value="ECO:0007669"/>
    <property type="project" value="InterPro"/>
</dbReference>
<evidence type="ECO:0000256" key="4">
    <source>
        <dbReference type="ARBA" id="ARBA00023136"/>
    </source>
</evidence>
<evidence type="ECO:0000259" key="6">
    <source>
        <dbReference type="PROSITE" id="PS50262"/>
    </source>
</evidence>
<dbReference type="PANTHER" id="PTHR46273:SF4">
    <property type="entry name" value="AT19640P"/>
    <property type="match status" value="1"/>
</dbReference>
<dbReference type="PROSITE" id="PS50262">
    <property type="entry name" value="G_PROTEIN_RECEP_F1_2"/>
    <property type="match status" value="1"/>
</dbReference>
<dbReference type="Gene3D" id="1.20.1070.10">
    <property type="entry name" value="Rhodopsin 7-helix transmembrane proteins"/>
    <property type="match status" value="1"/>
</dbReference>
<feature type="transmembrane region" description="Helical" evidence="5">
    <location>
        <begin position="26"/>
        <end position="48"/>
    </location>
</feature>
<dbReference type="InterPro" id="IPR017452">
    <property type="entry name" value="GPCR_Rhodpsn_7TM"/>
</dbReference>
<reference evidence="7 8" key="1">
    <citation type="submission" date="2020-08" db="EMBL/GenBank/DDBJ databases">
        <authorList>
            <person name="Hejnol A."/>
        </authorList>
    </citation>
    <scope>NUCLEOTIDE SEQUENCE [LARGE SCALE GENOMIC DNA]</scope>
</reference>
<dbReference type="CDD" id="cd14978">
    <property type="entry name" value="7tmA_FMRFamide_R-like"/>
    <property type="match status" value="1"/>
</dbReference>
<keyword evidence="2 5" id="KW-0812">Transmembrane</keyword>